<evidence type="ECO:0000313" key="6">
    <source>
        <dbReference type="EMBL" id="RVD89952.1"/>
    </source>
</evidence>
<dbReference type="Pfam" id="PF02373">
    <property type="entry name" value="JmjC"/>
    <property type="match status" value="1"/>
</dbReference>
<keyword evidence="7" id="KW-1185">Reference proteome</keyword>
<feature type="compositionally biased region" description="Basic residues" evidence="4">
    <location>
        <begin position="18"/>
        <end position="27"/>
    </location>
</feature>
<dbReference type="GeneID" id="93583249"/>
<comment type="subcellular location">
    <subcellularLocation>
        <location evidence="1">Nucleus</location>
    </subcellularLocation>
</comment>
<evidence type="ECO:0000256" key="1">
    <source>
        <dbReference type="ARBA" id="ARBA00004123"/>
    </source>
</evidence>
<name>A0A437AFN6_ARTFL</name>
<dbReference type="PANTHER" id="PTHR12549:SF38">
    <property type="entry name" value="JMJC DOMAIN-CONTAINING HISTONE DEMETHYLASE 2, ISOFORM A"/>
    <property type="match status" value="1"/>
</dbReference>
<dbReference type="EMBL" id="SAEB01000001">
    <property type="protein sequence ID" value="RVD89952.1"/>
    <property type="molecule type" value="Genomic_DNA"/>
</dbReference>
<proteinExistence type="predicted"/>
<dbReference type="InterPro" id="IPR003347">
    <property type="entry name" value="JmjC_dom"/>
</dbReference>
<dbReference type="PANTHER" id="PTHR12549">
    <property type="entry name" value="JMJC DOMAIN-CONTAINING HISTONE DEMETHYLATION PROTEIN"/>
    <property type="match status" value="1"/>
</dbReference>
<feature type="region of interest" description="Disordered" evidence="4">
    <location>
        <begin position="115"/>
        <end position="145"/>
    </location>
</feature>
<dbReference type="GO" id="GO:0003712">
    <property type="term" value="F:transcription coregulator activity"/>
    <property type="evidence" value="ECO:0007669"/>
    <property type="project" value="TreeGrafter"/>
</dbReference>
<dbReference type="SUPFAM" id="SSF51197">
    <property type="entry name" value="Clavaminate synthase-like"/>
    <property type="match status" value="1"/>
</dbReference>
<reference evidence="6 7" key="1">
    <citation type="submission" date="2019-01" db="EMBL/GenBank/DDBJ databases">
        <title>Intercellular communication is required for trap formation in the nematode-trapping fungus Duddingtonia flagrans.</title>
        <authorList>
            <person name="Youssar L."/>
            <person name="Wernet V."/>
            <person name="Hensel N."/>
            <person name="Hildebrandt H.-G."/>
            <person name="Fischer R."/>
        </authorList>
    </citation>
    <scope>NUCLEOTIDE SEQUENCE [LARGE SCALE GENOMIC DNA]</scope>
    <source>
        <strain evidence="6 7">CBS H-5679</strain>
    </source>
</reference>
<dbReference type="GO" id="GO:0032454">
    <property type="term" value="F:histone H3K9 demethylase activity"/>
    <property type="evidence" value="ECO:0007669"/>
    <property type="project" value="InterPro"/>
</dbReference>
<feature type="region of interest" description="Disordered" evidence="4">
    <location>
        <begin position="1"/>
        <end position="54"/>
    </location>
</feature>
<feature type="region of interest" description="Disordered" evidence="4">
    <location>
        <begin position="720"/>
        <end position="767"/>
    </location>
</feature>
<dbReference type="VEuPathDB" id="FungiDB:DFL_000938"/>
<protein>
    <recommendedName>
        <fullName evidence="5">JmjC domain-containing protein</fullName>
    </recommendedName>
</protein>
<dbReference type="STRING" id="97331.A0A437AFN6"/>
<dbReference type="OrthoDB" id="1667110at2759"/>
<dbReference type="GO" id="GO:0000785">
    <property type="term" value="C:chromatin"/>
    <property type="evidence" value="ECO:0007669"/>
    <property type="project" value="TreeGrafter"/>
</dbReference>
<dbReference type="SMART" id="SM00558">
    <property type="entry name" value="JmjC"/>
    <property type="match status" value="1"/>
</dbReference>
<dbReference type="GO" id="GO:0031490">
    <property type="term" value="F:chromatin DNA binding"/>
    <property type="evidence" value="ECO:0007669"/>
    <property type="project" value="TreeGrafter"/>
</dbReference>
<keyword evidence="3" id="KW-0539">Nucleus</keyword>
<evidence type="ECO:0000256" key="2">
    <source>
        <dbReference type="ARBA" id="ARBA00022723"/>
    </source>
</evidence>
<keyword evidence="2" id="KW-0479">Metal-binding</keyword>
<feature type="compositionally biased region" description="Basic and acidic residues" evidence="4">
    <location>
        <begin position="723"/>
        <end position="734"/>
    </location>
</feature>
<evidence type="ECO:0000256" key="4">
    <source>
        <dbReference type="SAM" id="MobiDB-lite"/>
    </source>
</evidence>
<feature type="domain" description="JmjC" evidence="5">
    <location>
        <begin position="467"/>
        <end position="640"/>
    </location>
</feature>
<dbReference type="GO" id="GO:0046872">
    <property type="term" value="F:metal ion binding"/>
    <property type="evidence" value="ECO:0007669"/>
    <property type="project" value="UniProtKB-KW"/>
</dbReference>
<dbReference type="GO" id="GO:0000118">
    <property type="term" value="C:histone deacetylase complex"/>
    <property type="evidence" value="ECO:0007669"/>
    <property type="project" value="TreeGrafter"/>
</dbReference>
<dbReference type="PROSITE" id="PS51184">
    <property type="entry name" value="JMJC"/>
    <property type="match status" value="1"/>
</dbReference>
<dbReference type="InterPro" id="IPR045109">
    <property type="entry name" value="LSDs-like"/>
</dbReference>
<organism evidence="6 7">
    <name type="scientific">Arthrobotrys flagrans</name>
    <name type="common">Nematode-trapping fungus</name>
    <name type="synonym">Trichothecium flagrans</name>
    <dbReference type="NCBI Taxonomy" id="97331"/>
    <lineage>
        <taxon>Eukaryota</taxon>
        <taxon>Fungi</taxon>
        <taxon>Dikarya</taxon>
        <taxon>Ascomycota</taxon>
        <taxon>Pezizomycotina</taxon>
        <taxon>Orbiliomycetes</taxon>
        <taxon>Orbiliales</taxon>
        <taxon>Orbiliaceae</taxon>
        <taxon>Arthrobotrys</taxon>
    </lineage>
</organism>
<dbReference type="RefSeq" id="XP_067495496.1">
    <property type="nucleotide sequence ID" value="XM_067639253.1"/>
</dbReference>
<evidence type="ECO:0000313" key="7">
    <source>
        <dbReference type="Proteomes" id="UP000283090"/>
    </source>
</evidence>
<sequence length="767" mass="85504">MAGSRTRKADGAPAVRPPGRRAAKRSRKDSPGLTSQCEPDVGVDGPCAVPSNSGPIEATPAHKFIQRMTCQSLKKNDADVIQCQSCIERRNDSGGCRFAGFRAFKFLDPADDSAVDVLPEPPKADTNGPNKKRKLNSHPPLPPGLDYRNYALVGDRKRHAATKKDKNCLFSTSTPLGKSPKPLSDTDTYIMSKITPALCKALKRGLQHEEQSKHPIIRIAEDPAQRSLCDSCATTLFIISYVCHVCGREYCPDCYDDWTESGNIRFETCSRNRMHTKEHLLIAVRACEGELKAAVSEMELFMEKSKSLKRPQIGDLDRGKYQIRTLQDEMFAPVYEFTAAHFDEEAFKNIWGMHGHPIIIKDCLDRFNLPWDPEYFINNHGHEDCTLVQTCPPFKTYVTKVARFFEQFGKPHGTGTSNSKGTPSSSFTDEALKLKDWPPADNFADVFPDLMVDFEHALPEAVAKHVKHDGVYNLVSRFPEGYNKPDLGPKMYNAFPATVQMDGRIGGTTNLHRDITDAINFMMYATSVDDDSDAPGAIWDIFPIGATKNIRDYLDGKFPGEPTDPFHRQNCYLSPEDLETLYTEHGVQSYRILQCPGDAVMIPAGCAHQVRNIKDCIKVAVDFLSPENVEICEYLLQENRAIAERANSSAALVTKKGKESKKMSRVKKEDVLQLWKCLMYYYEGVRGQLWAADPGEVEEDDVTKNADKAGIEETIDADTPVAEDTHLGEKKDEGEVLPEMKPPEIGNNVAVAESPKENNQGEVIVIT</sequence>
<dbReference type="AlphaFoldDB" id="A0A437AFN6"/>
<dbReference type="Gene3D" id="2.60.120.650">
    <property type="entry name" value="Cupin"/>
    <property type="match status" value="1"/>
</dbReference>
<gene>
    <name evidence="6" type="ORF">DFL_000938</name>
</gene>
<comment type="caution">
    <text evidence="6">The sequence shown here is derived from an EMBL/GenBank/DDBJ whole genome shotgun (WGS) entry which is preliminary data.</text>
</comment>
<evidence type="ECO:0000259" key="5">
    <source>
        <dbReference type="PROSITE" id="PS51184"/>
    </source>
</evidence>
<dbReference type="GO" id="GO:0006357">
    <property type="term" value="P:regulation of transcription by RNA polymerase II"/>
    <property type="evidence" value="ECO:0007669"/>
    <property type="project" value="TreeGrafter"/>
</dbReference>
<accession>A0A437AFN6</accession>
<dbReference type="Proteomes" id="UP000283090">
    <property type="component" value="Unassembled WGS sequence"/>
</dbReference>
<evidence type="ECO:0000256" key="3">
    <source>
        <dbReference type="ARBA" id="ARBA00023242"/>
    </source>
</evidence>